<feature type="transmembrane region" description="Helical" evidence="2">
    <location>
        <begin position="289"/>
        <end position="306"/>
    </location>
</feature>
<evidence type="ECO:0000313" key="4">
    <source>
        <dbReference type="EMBL" id="AIY40561.1"/>
    </source>
</evidence>
<evidence type="ECO:0000256" key="1">
    <source>
        <dbReference type="SAM" id="MobiDB-lite"/>
    </source>
</evidence>
<keyword evidence="2" id="KW-1133">Transmembrane helix</keyword>
<organism evidence="4 5">
    <name type="scientific">Collimonas arenae</name>
    <dbReference type="NCBI Taxonomy" id="279058"/>
    <lineage>
        <taxon>Bacteria</taxon>
        <taxon>Pseudomonadati</taxon>
        <taxon>Pseudomonadota</taxon>
        <taxon>Betaproteobacteria</taxon>
        <taxon>Burkholderiales</taxon>
        <taxon>Oxalobacteraceae</taxon>
        <taxon>Collimonas</taxon>
    </lineage>
</organism>
<keyword evidence="4" id="KW-0378">Hydrolase</keyword>
<dbReference type="Pfam" id="PF14020">
    <property type="entry name" value="DUF4236"/>
    <property type="match status" value="1"/>
</dbReference>
<accession>A0A0A1F7Q1</accession>
<dbReference type="GO" id="GO:0008233">
    <property type="term" value="F:peptidase activity"/>
    <property type="evidence" value="ECO:0007669"/>
    <property type="project" value="UniProtKB-KW"/>
</dbReference>
<sequence length="585" mass="64315">MGWSFRRTIKIAPGVRINLSKSGVSTSIGGKGFTYNTRGRLTTSIPGTGIHYTQNLKARRTATPIRSAVEASGRIDSAGTERLSKREQATRDFVMLLQDRTTKALRHYFISHGVYVLAEDLAVAVTLEDHQEFLETLNREFGITTKAIKLAVDIGSISLAEKEKAISALYTIEERCADHQGERGALKEAATSLRNTVLAWPRAPNFIGPFLVSLLGCIFISLRYFSMGLILVAGSALYGFYVLKYFEKVKISVSEEIADENAKFDALVTNEISPRPAVPNSKENPLGMALMYTGITLMLALVAVLYQPQNTERTEVASAENLPPVERESQNGGSPTSQASISTTANSSQPHQSQVDFSWLIGKYPQDVINDRRFRHAFNNVSPNEWRKIADRLVVTNAAGIQSMDGYYFGTGCKAHFCGTDDAAFAINAATGKGDLIYKETNDYKAVANRFAWSDMPITSTPLAAWARSNGMEINTAEAFVSDAISHPTFQTSFNCAKARSDAEQLICGDQELAADDIELAGAFAKAKAAAVDQVAFKERSRKEWNYREKNCHDRDCLISWYAVQKAALRQIAETGNVAENYPAN</sequence>
<evidence type="ECO:0000256" key="2">
    <source>
        <dbReference type="SAM" id="Phobius"/>
    </source>
</evidence>
<feature type="region of interest" description="Disordered" evidence="1">
    <location>
        <begin position="315"/>
        <end position="350"/>
    </location>
</feature>
<evidence type="ECO:0000259" key="3">
    <source>
        <dbReference type="Pfam" id="PF14020"/>
    </source>
</evidence>
<keyword evidence="4" id="KW-0645">Protease</keyword>
<protein>
    <submittedName>
        <fullName evidence="4">Serine protease</fullName>
    </submittedName>
</protein>
<name>A0A0A1F7Q1_9BURK</name>
<dbReference type="HOGENOM" id="CLU_571965_0_0_4"/>
<keyword evidence="2" id="KW-0812">Transmembrane</keyword>
<dbReference type="OrthoDB" id="5450120at2"/>
<evidence type="ECO:0000313" key="5">
    <source>
        <dbReference type="Proteomes" id="UP000030302"/>
    </source>
</evidence>
<dbReference type="EMBL" id="CP009962">
    <property type="protein sequence ID" value="AIY40561.1"/>
    <property type="molecule type" value="Genomic_DNA"/>
</dbReference>
<dbReference type="KEGG" id="care:LT85_1403"/>
<dbReference type="RefSeq" id="WP_038486971.1">
    <property type="nucleotide sequence ID" value="NZ_CP009962.1"/>
</dbReference>
<dbReference type="GO" id="GO:0006508">
    <property type="term" value="P:proteolysis"/>
    <property type="evidence" value="ECO:0007669"/>
    <property type="project" value="UniProtKB-KW"/>
</dbReference>
<reference evidence="5" key="1">
    <citation type="journal article" date="2014" name="Soil Biol. Biochem.">
        <title>Structure and function of bacterial communities in ageing soils: Insights from the Mendocino ecological staircase.</title>
        <authorList>
            <person name="Uroz S."/>
            <person name="Tech J.J."/>
            <person name="Sawaya N.A."/>
            <person name="Frey-Klett P."/>
            <person name="Leveau J.H.J."/>
        </authorList>
    </citation>
    <scope>NUCLEOTIDE SEQUENCE [LARGE SCALE GENOMIC DNA]</scope>
    <source>
        <strain evidence="5">Cal35</strain>
    </source>
</reference>
<keyword evidence="2" id="KW-0472">Membrane</keyword>
<feature type="domain" description="DUF4236" evidence="3">
    <location>
        <begin position="3"/>
        <end position="53"/>
    </location>
</feature>
<feature type="transmembrane region" description="Helical" evidence="2">
    <location>
        <begin position="228"/>
        <end position="246"/>
    </location>
</feature>
<dbReference type="InterPro" id="IPR025330">
    <property type="entry name" value="DUF4236"/>
</dbReference>
<dbReference type="STRING" id="279058.LT85_1403"/>
<feature type="compositionally biased region" description="Polar residues" evidence="1">
    <location>
        <begin position="330"/>
        <end position="350"/>
    </location>
</feature>
<gene>
    <name evidence="4" type="ORF">LT85_1403</name>
</gene>
<proteinExistence type="predicted"/>
<dbReference type="Proteomes" id="UP000030302">
    <property type="component" value="Chromosome"/>
</dbReference>
<keyword evidence="5" id="KW-1185">Reference proteome</keyword>
<dbReference type="AlphaFoldDB" id="A0A0A1F7Q1"/>